<dbReference type="InterPro" id="IPR036610">
    <property type="entry name" value="PEBP-like_sf"/>
</dbReference>
<gene>
    <name evidence="2" type="ORF">HMF3257_18745</name>
</gene>
<dbReference type="Proteomes" id="UP000249016">
    <property type="component" value="Unassembled WGS sequence"/>
</dbReference>
<dbReference type="EMBL" id="QLII01000001">
    <property type="protein sequence ID" value="RAI75682.1"/>
    <property type="molecule type" value="Genomic_DNA"/>
</dbReference>
<accession>A0A327NKI1</accession>
<organism evidence="2 3">
    <name type="scientific">Spirosoma telluris</name>
    <dbReference type="NCBI Taxonomy" id="2183553"/>
    <lineage>
        <taxon>Bacteria</taxon>
        <taxon>Pseudomonadati</taxon>
        <taxon>Bacteroidota</taxon>
        <taxon>Cytophagia</taxon>
        <taxon>Cytophagales</taxon>
        <taxon>Cytophagaceae</taxon>
        <taxon>Spirosoma</taxon>
    </lineage>
</organism>
<proteinExistence type="predicted"/>
<keyword evidence="1" id="KW-0812">Transmembrane</keyword>
<keyword evidence="3" id="KW-1185">Reference proteome</keyword>
<dbReference type="InterPro" id="IPR005247">
    <property type="entry name" value="YbhB_YbcL/LppC-like"/>
</dbReference>
<dbReference type="PANTHER" id="PTHR30289">
    <property type="entry name" value="UNCHARACTERIZED PROTEIN YBCL-RELATED"/>
    <property type="match status" value="1"/>
</dbReference>
<dbReference type="AlphaFoldDB" id="A0A327NKI1"/>
<name>A0A327NKI1_9BACT</name>
<dbReference type="PANTHER" id="PTHR30289:SF1">
    <property type="entry name" value="PEBP (PHOSPHATIDYLETHANOLAMINE-BINDING PROTEIN) FAMILY PROTEIN"/>
    <property type="match status" value="1"/>
</dbReference>
<dbReference type="NCBIfam" id="TIGR00481">
    <property type="entry name" value="YbhB/YbcL family Raf kinase inhibitor-like protein"/>
    <property type="match status" value="1"/>
</dbReference>
<dbReference type="CDD" id="cd00865">
    <property type="entry name" value="PEBP_bact_arch"/>
    <property type="match status" value="1"/>
</dbReference>
<dbReference type="InterPro" id="IPR008914">
    <property type="entry name" value="PEBP"/>
</dbReference>
<dbReference type="RefSeq" id="WP_111344355.1">
    <property type="nucleotide sequence ID" value="NZ_QLII01000001.1"/>
</dbReference>
<evidence type="ECO:0000313" key="3">
    <source>
        <dbReference type="Proteomes" id="UP000249016"/>
    </source>
</evidence>
<dbReference type="SUPFAM" id="SSF49777">
    <property type="entry name" value="PEBP-like"/>
    <property type="match status" value="1"/>
</dbReference>
<evidence type="ECO:0000256" key="1">
    <source>
        <dbReference type="SAM" id="Phobius"/>
    </source>
</evidence>
<dbReference type="OrthoDB" id="9797506at2"/>
<evidence type="ECO:0000313" key="2">
    <source>
        <dbReference type="EMBL" id="RAI75682.1"/>
    </source>
</evidence>
<dbReference type="Pfam" id="PF01161">
    <property type="entry name" value="PBP"/>
    <property type="match status" value="1"/>
</dbReference>
<sequence>MGKFWRIPTGILLLVVVIVIGMHIRAKYGREKEEKYLTMLKKNIALSSNSFPPNGDMPEDCSCRGKGVSPALMWETGELAIKSYVILTTDYDVPTPAFPVFNLSHWVIYNLPASVRSIPEAVTSEQMQMLGGKIGKNSMGKSTFIAACPPAGRHAYVFRVYALDQLLAFSIVPDKHMILDAMNGHVLGYGELTGYFQ</sequence>
<keyword evidence="1" id="KW-1133">Transmembrane helix</keyword>
<keyword evidence="1" id="KW-0472">Membrane</keyword>
<reference evidence="2 3" key="1">
    <citation type="submission" date="2018-06" db="EMBL/GenBank/DDBJ databases">
        <title>Spirosoma sp. HMF3257 Genome sequencing and assembly.</title>
        <authorList>
            <person name="Kang H."/>
            <person name="Cha I."/>
            <person name="Kim H."/>
            <person name="Kang J."/>
            <person name="Joh K."/>
        </authorList>
    </citation>
    <scope>NUCLEOTIDE SEQUENCE [LARGE SCALE GENOMIC DNA]</scope>
    <source>
        <strain evidence="2 3">HMF3257</strain>
    </source>
</reference>
<comment type="caution">
    <text evidence="2">The sequence shown here is derived from an EMBL/GenBank/DDBJ whole genome shotgun (WGS) entry which is preliminary data.</text>
</comment>
<protein>
    <submittedName>
        <fullName evidence="2">YbhB/YbcL family Raf kinase inhibitor-like protein</fullName>
    </submittedName>
</protein>
<feature type="transmembrane region" description="Helical" evidence="1">
    <location>
        <begin position="6"/>
        <end position="26"/>
    </location>
</feature>
<dbReference type="Gene3D" id="3.90.280.10">
    <property type="entry name" value="PEBP-like"/>
    <property type="match status" value="1"/>
</dbReference>